<name>A0A9P5YRR2_9AGAR</name>
<dbReference type="PANTHER" id="PTHR47284">
    <property type="entry name" value="FATTY-ACID-BINDING PROTEIN 2"/>
    <property type="match status" value="1"/>
</dbReference>
<dbReference type="SUPFAM" id="SSF54626">
    <property type="entry name" value="Chalcone isomerase"/>
    <property type="match status" value="1"/>
</dbReference>
<keyword evidence="1" id="KW-1133">Transmembrane helix</keyword>
<organism evidence="3 4">
    <name type="scientific">Pholiota conissans</name>
    <dbReference type="NCBI Taxonomy" id="109636"/>
    <lineage>
        <taxon>Eukaryota</taxon>
        <taxon>Fungi</taxon>
        <taxon>Dikarya</taxon>
        <taxon>Basidiomycota</taxon>
        <taxon>Agaricomycotina</taxon>
        <taxon>Agaricomycetes</taxon>
        <taxon>Agaricomycetidae</taxon>
        <taxon>Agaricales</taxon>
        <taxon>Agaricineae</taxon>
        <taxon>Strophariaceae</taxon>
        <taxon>Pholiota</taxon>
    </lineage>
</organism>
<sequence>MSFLSSFARVARTLRPAANRRFSSTLATQASRKSYRSLVWGGGFGVAAYLALSSNQVIWHISSMNMFSETLSVDPATSIAFPTTMRIPSNLKLHPLSLIGIGVRTVSFLGVKVYSIGFYADLSNPNLKIPLDLSPEEKIDHIIRNTACVIRIVPTRNTSYTHLRDAFMRAMNARLSTGYKEGTVSEDTAMMVASPLRTLKGLFPNSPLNKHVPLDIFLAAPIPNKQRPLVFRDLGSIESDWLATEFVLNYFDKAGPSPPLKASVFDKIKSFSK</sequence>
<dbReference type="InterPro" id="IPR016088">
    <property type="entry name" value="Chalcone_isomerase_3-sand"/>
</dbReference>
<dbReference type="PANTHER" id="PTHR47284:SF3">
    <property type="entry name" value="FATTY-ACID-BINDING PROTEIN 2"/>
    <property type="match status" value="1"/>
</dbReference>
<dbReference type="InterPro" id="IPR016087">
    <property type="entry name" value="Chalcone_isomerase"/>
</dbReference>
<dbReference type="Gene3D" id="3.50.70.10">
    <property type="match status" value="1"/>
</dbReference>
<dbReference type="OrthoDB" id="18193at2759"/>
<keyword evidence="4" id="KW-1185">Reference proteome</keyword>
<dbReference type="GO" id="GO:0016872">
    <property type="term" value="F:intramolecular lyase activity"/>
    <property type="evidence" value="ECO:0007669"/>
    <property type="project" value="InterPro"/>
</dbReference>
<feature type="transmembrane region" description="Helical" evidence="1">
    <location>
        <begin position="38"/>
        <end position="59"/>
    </location>
</feature>
<proteinExistence type="predicted"/>
<gene>
    <name evidence="3" type="ORF">BDN70DRAFT_323463</name>
</gene>
<protein>
    <recommendedName>
        <fullName evidence="2">Chalcone isomerase domain-containing protein</fullName>
    </recommendedName>
</protein>
<comment type="caution">
    <text evidence="3">The sequence shown here is derived from an EMBL/GenBank/DDBJ whole genome shotgun (WGS) entry which is preliminary data.</text>
</comment>
<dbReference type="AlphaFoldDB" id="A0A9P5YRR2"/>
<feature type="domain" description="Chalcone isomerase" evidence="2">
    <location>
        <begin position="96"/>
        <end position="123"/>
    </location>
</feature>
<evidence type="ECO:0000313" key="4">
    <source>
        <dbReference type="Proteomes" id="UP000807469"/>
    </source>
</evidence>
<dbReference type="InterPro" id="IPR036298">
    <property type="entry name" value="Chalcone_isomerase_sf"/>
</dbReference>
<evidence type="ECO:0000259" key="2">
    <source>
        <dbReference type="Pfam" id="PF16035"/>
    </source>
</evidence>
<keyword evidence="1" id="KW-0812">Transmembrane</keyword>
<reference evidence="3" key="1">
    <citation type="submission" date="2020-11" db="EMBL/GenBank/DDBJ databases">
        <authorList>
            <consortium name="DOE Joint Genome Institute"/>
            <person name="Ahrendt S."/>
            <person name="Riley R."/>
            <person name="Andreopoulos W."/>
            <person name="Labutti K."/>
            <person name="Pangilinan J."/>
            <person name="Ruiz-Duenas F.J."/>
            <person name="Barrasa J.M."/>
            <person name="Sanchez-Garcia M."/>
            <person name="Camarero S."/>
            <person name="Miyauchi S."/>
            <person name="Serrano A."/>
            <person name="Linde D."/>
            <person name="Babiker R."/>
            <person name="Drula E."/>
            <person name="Ayuso-Fernandez I."/>
            <person name="Pacheco R."/>
            <person name="Padilla G."/>
            <person name="Ferreira P."/>
            <person name="Barriuso J."/>
            <person name="Kellner H."/>
            <person name="Castanera R."/>
            <person name="Alfaro M."/>
            <person name="Ramirez L."/>
            <person name="Pisabarro A.G."/>
            <person name="Kuo A."/>
            <person name="Tritt A."/>
            <person name="Lipzen A."/>
            <person name="He G."/>
            <person name="Yan M."/>
            <person name="Ng V."/>
            <person name="Cullen D."/>
            <person name="Martin F."/>
            <person name="Rosso M.-N."/>
            <person name="Henrissat B."/>
            <person name="Hibbett D."/>
            <person name="Martinez A.T."/>
            <person name="Grigoriev I.V."/>
        </authorList>
    </citation>
    <scope>NUCLEOTIDE SEQUENCE</scope>
    <source>
        <strain evidence="3">CIRM-BRFM 674</strain>
    </source>
</reference>
<evidence type="ECO:0000313" key="3">
    <source>
        <dbReference type="EMBL" id="KAF9474297.1"/>
    </source>
</evidence>
<dbReference type="EMBL" id="MU155386">
    <property type="protein sequence ID" value="KAF9474297.1"/>
    <property type="molecule type" value="Genomic_DNA"/>
</dbReference>
<feature type="domain" description="Chalcone isomerase" evidence="2">
    <location>
        <begin position="139"/>
        <end position="264"/>
    </location>
</feature>
<dbReference type="Proteomes" id="UP000807469">
    <property type="component" value="Unassembled WGS sequence"/>
</dbReference>
<evidence type="ECO:0000256" key="1">
    <source>
        <dbReference type="SAM" id="Phobius"/>
    </source>
</evidence>
<keyword evidence="1" id="KW-0472">Membrane</keyword>
<dbReference type="Pfam" id="PF16035">
    <property type="entry name" value="Chalcone_2"/>
    <property type="match status" value="2"/>
</dbReference>
<accession>A0A9P5YRR2</accession>